<name>A0A6P6Y8T7_DERPT</name>
<keyword evidence="6 8" id="KW-0342">GTP-binding</keyword>
<dbReference type="OMA" id="MWFGQLI"/>
<organism evidence="9 10">
    <name type="scientific">Dermatophagoides pteronyssinus</name>
    <name type="common">European house dust mite</name>
    <dbReference type="NCBI Taxonomy" id="6956"/>
    <lineage>
        <taxon>Eukaryota</taxon>
        <taxon>Metazoa</taxon>
        <taxon>Ecdysozoa</taxon>
        <taxon>Arthropoda</taxon>
        <taxon>Chelicerata</taxon>
        <taxon>Arachnida</taxon>
        <taxon>Acari</taxon>
        <taxon>Acariformes</taxon>
        <taxon>Sarcoptiformes</taxon>
        <taxon>Astigmata</taxon>
        <taxon>Psoroptidia</taxon>
        <taxon>Analgoidea</taxon>
        <taxon>Pyroglyphidae</taxon>
        <taxon>Dermatophagoidinae</taxon>
        <taxon>Dermatophagoides</taxon>
    </lineage>
</organism>
<evidence type="ECO:0000256" key="5">
    <source>
        <dbReference type="ARBA" id="ARBA00022801"/>
    </source>
</evidence>
<evidence type="ECO:0000313" key="10">
    <source>
        <dbReference type="RefSeq" id="XP_027200969.1"/>
    </source>
</evidence>
<dbReference type="GO" id="GO:0005525">
    <property type="term" value="F:GTP binding"/>
    <property type="evidence" value="ECO:0007669"/>
    <property type="project" value="UniProtKB-KW"/>
</dbReference>
<evidence type="ECO:0000256" key="7">
    <source>
        <dbReference type="ARBA" id="ARBA00046611"/>
    </source>
</evidence>
<gene>
    <name evidence="10" type="primary">LOC113794997</name>
</gene>
<keyword evidence="4 8" id="KW-0547">Nucleotide-binding</keyword>
<comment type="function">
    <text evidence="1 8">Small GTPase required for proper localization of RNA polymerase II and III (RNAPII and RNAPIII). May act at an RNAP assembly step prior to nuclear import.</text>
</comment>
<evidence type="ECO:0000256" key="6">
    <source>
        <dbReference type="ARBA" id="ARBA00023134"/>
    </source>
</evidence>
<dbReference type="InterPro" id="IPR027417">
    <property type="entry name" value="P-loop_NTPase"/>
</dbReference>
<evidence type="ECO:0000256" key="2">
    <source>
        <dbReference type="ARBA" id="ARBA00005290"/>
    </source>
</evidence>
<dbReference type="RefSeq" id="XP_027200969.1">
    <property type="nucleotide sequence ID" value="XM_027345168.1"/>
</dbReference>
<evidence type="ECO:0000256" key="1">
    <source>
        <dbReference type="ARBA" id="ARBA00003181"/>
    </source>
</evidence>
<sequence length="324" mass="37677">MNENEKLFGQLIIGPAGSGKTTYCNVISKYLNNLNRDVIIVNLDPDNETFPYNCHLNIHEMIRMNEVMQNENLGPNGSFLYCIDFLYKNIEWLYRRINEEFIKAKQRIQSNVTNNVDRRQPYILFDCPGQIELYTNYPVFKKLIHHLLNTNLDPETSEKRRQKFPIDMRLVAVNIVDSHYANDPTKFITVVLNSLISMLHIEAPFINVLSKIDLIERYGEIDFGLDFYCELPDLNRLVDRISDDPRLARYKKLTEAIASIIENYAIVSYVPLNINDTEMITKVITLVDRANGFHIADLSSNQDVFNCYQKIQADFEASKYGDLR</sequence>
<dbReference type="InParanoid" id="A0A6P6Y8T7"/>
<proteinExistence type="inferred from homology"/>
<keyword evidence="5 8" id="KW-0378">Hydrolase</keyword>
<dbReference type="OrthoDB" id="5839at2759"/>
<protein>
    <recommendedName>
        <fullName evidence="3 8">GPN-loop GTPase 2</fullName>
    </recommendedName>
</protein>
<comment type="similarity">
    <text evidence="2 8">Belongs to the GPN-loop GTPase family.</text>
</comment>
<dbReference type="PANTHER" id="PTHR21231">
    <property type="entry name" value="XPA-BINDING PROTEIN 1-RELATED"/>
    <property type="match status" value="1"/>
</dbReference>
<evidence type="ECO:0000256" key="4">
    <source>
        <dbReference type="ARBA" id="ARBA00022741"/>
    </source>
</evidence>
<dbReference type="SUPFAM" id="SSF52540">
    <property type="entry name" value="P-loop containing nucleoside triphosphate hydrolases"/>
    <property type="match status" value="1"/>
</dbReference>
<dbReference type="PANTHER" id="PTHR21231:SF3">
    <property type="entry name" value="GPN-LOOP GTPASE 2"/>
    <property type="match status" value="1"/>
</dbReference>
<dbReference type="Pfam" id="PF03029">
    <property type="entry name" value="ATP_bind_1"/>
    <property type="match status" value="1"/>
</dbReference>
<dbReference type="Proteomes" id="UP000515146">
    <property type="component" value="Unplaced"/>
</dbReference>
<dbReference type="GO" id="GO:0003924">
    <property type="term" value="F:GTPase activity"/>
    <property type="evidence" value="ECO:0007669"/>
    <property type="project" value="TreeGrafter"/>
</dbReference>
<dbReference type="GO" id="GO:0005737">
    <property type="term" value="C:cytoplasm"/>
    <property type="evidence" value="ECO:0007669"/>
    <property type="project" value="TreeGrafter"/>
</dbReference>
<evidence type="ECO:0000256" key="8">
    <source>
        <dbReference type="RuleBase" id="RU365059"/>
    </source>
</evidence>
<dbReference type="KEGG" id="dpte:113794997"/>
<keyword evidence="9" id="KW-1185">Reference proteome</keyword>
<accession>A0A6P6Y8T7</accession>
<evidence type="ECO:0000256" key="3">
    <source>
        <dbReference type="ARBA" id="ARBA00014588"/>
    </source>
</evidence>
<dbReference type="InterPro" id="IPR004130">
    <property type="entry name" value="Gpn"/>
</dbReference>
<reference evidence="10" key="1">
    <citation type="submission" date="2025-08" db="UniProtKB">
        <authorList>
            <consortium name="RefSeq"/>
        </authorList>
    </citation>
    <scope>IDENTIFICATION</scope>
    <source>
        <strain evidence="10">Airmid</strain>
    </source>
</reference>
<comment type="subunit">
    <text evidence="7">Heterodimers with GPN1 or GPN3. Binds to RNA polymerase II (RNAPII).</text>
</comment>
<dbReference type="FunFam" id="3.40.50.300:FF:000338">
    <property type="entry name" value="GPN-loop GTPase 2"/>
    <property type="match status" value="1"/>
</dbReference>
<dbReference type="Gene3D" id="3.40.50.300">
    <property type="entry name" value="P-loop containing nucleotide triphosphate hydrolases"/>
    <property type="match status" value="1"/>
</dbReference>
<dbReference type="AlphaFoldDB" id="A0A6P6Y8T7"/>
<evidence type="ECO:0000313" key="9">
    <source>
        <dbReference type="Proteomes" id="UP000515146"/>
    </source>
</evidence>
<dbReference type="FunCoup" id="A0A6P6Y8T7">
    <property type="interactions" value="1618"/>
</dbReference>